<organism evidence="2 3">
    <name type="scientific">Danionella cerebrum</name>
    <dbReference type="NCBI Taxonomy" id="2873325"/>
    <lineage>
        <taxon>Eukaryota</taxon>
        <taxon>Metazoa</taxon>
        <taxon>Chordata</taxon>
        <taxon>Craniata</taxon>
        <taxon>Vertebrata</taxon>
        <taxon>Euteleostomi</taxon>
        <taxon>Actinopterygii</taxon>
        <taxon>Neopterygii</taxon>
        <taxon>Teleostei</taxon>
        <taxon>Ostariophysi</taxon>
        <taxon>Cypriniformes</taxon>
        <taxon>Danionidae</taxon>
        <taxon>Danioninae</taxon>
        <taxon>Danionella</taxon>
    </lineage>
</organism>
<dbReference type="Proteomes" id="UP000316079">
    <property type="component" value="Unassembled WGS sequence"/>
</dbReference>
<accession>A0A553QR33</accession>
<name>A0A553QR33_9TELE</name>
<feature type="region of interest" description="Disordered" evidence="1">
    <location>
        <begin position="1"/>
        <end position="28"/>
    </location>
</feature>
<sequence length="100" mass="10993">MSRSEAGASIVGHQRPREPTCNEGNSSKDLVKTSVRSIVGDGGLYKADNYLNWDLTGENKTHVSIGDGDGRRLVVHDVGRRPAWLLITHAAGLRMRMRSH</sequence>
<evidence type="ECO:0000313" key="3">
    <source>
        <dbReference type="Proteomes" id="UP000316079"/>
    </source>
</evidence>
<gene>
    <name evidence="2" type="ORF">DNTS_023519</name>
</gene>
<keyword evidence="3" id="KW-1185">Reference proteome</keyword>
<evidence type="ECO:0000313" key="2">
    <source>
        <dbReference type="EMBL" id="TRY92208.1"/>
    </source>
</evidence>
<dbReference type="AlphaFoldDB" id="A0A553QR33"/>
<comment type="caution">
    <text evidence="2">The sequence shown here is derived from an EMBL/GenBank/DDBJ whole genome shotgun (WGS) entry which is preliminary data.</text>
</comment>
<reference evidence="2 3" key="1">
    <citation type="journal article" date="2019" name="Sci. Data">
        <title>Hybrid genome assembly and annotation of Danionella translucida.</title>
        <authorList>
            <person name="Kadobianskyi M."/>
            <person name="Schulze L."/>
            <person name="Schuelke M."/>
            <person name="Judkewitz B."/>
        </authorList>
    </citation>
    <scope>NUCLEOTIDE SEQUENCE [LARGE SCALE GENOMIC DNA]</scope>
    <source>
        <strain evidence="2 3">Bolton</strain>
    </source>
</reference>
<proteinExistence type="predicted"/>
<dbReference type="EMBL" id="SRMA01025652">
    <property type="protein sequence ID" value="TRY92208.1"/>
    <property type="molecule type" value="Genomic_DNA"/>
</dbReference>
<evidence type="ECO:0000256" key="1">
    <source>
        <dbReference type="SAM" id="MobiDB-lite"/>
    </source>
</evidence>
<protein>
    <submittedName>
        <fullName evidence="2">Uncharacterized protein</fullName>
    </submittedName>
</protein>